<keyword evidence="3" id="KW-1185">Reference proteome</keyword>
<accession>A0A9Q3QBH9</accession>
<evidence type="ECO:0000259" key="1">
    <source>
        <dbReference type="Pfam" id="PF07727"/>
    </source>
</evidence>
<dbReference type="AlphaFoldDB" id="A0A9Q3QBH9"/>
<sequence length="93" mass="10903">SNLTEHQAYEVTVPNNYQQAINSEQRGEWEKEIAKELDNMEKLKVWSIRDKNANNHPIICTWVFKTKKHAQQQLIDNKARLCAQGFHQIQGLD</sequence>
<dbReference type="Pfam" id="PF07727">
    <property type="entry name" value="RVT_2"/>
    <property type="match status" value="1"/>
</dbReference>
<evidence type="ECO:0000313" key="2">
    <source>
        <dbReference type="EMBL" id="MBW0589762.1"/>
    </source>
</evidence>
<dbReference type="Proteomes" id="UP000765509">
    <property type="component" value="Unassembled WGS sequence"/>
</dbReference>
<reference evidence="2" key="1">
    <citation type="submission" date="2021-03" db="EMBL/GenBank/DDBJ databases">
        <title>Draft genome sequence of rust myrtle Austropuccinia psidii MF-1, a brazilian biotype.</title>
        <authorList>
            <person name="Quecine M.C."/>
            <person name="Pachon D.M.R."/>
            <person name="Bonatelli M.L."/>
            <person name="Correr F.H."/>
            <person name="Franceschini L.M."/>
            <person name="Leite T.F."/>
            <person name="Margarido G.R.A."/>
            <person name="Almeida C.A."/>
            <person name="Ferrarezi J.A."/>
            <person name="Labate C.A."/>
        </authorList>
    </citation>
    <scope>NUCLEOTIDE SEQUENCE</scope>
    <source>
        <strain evidence="2">MF-1</strain>
    </source>
</reference>
<proteinExistence type="predicted"/>
<comment type="caution">
    <text evidence="2">The sequence shown here is derived from an EMBL/GenBank/DDBJ whole genome shotgun (WGS) entry which is preliminary data.</text>
</comment>
<protein>
    <recommendedName>
        <fullName evidence="1">Reverse transcriptase Ty1/copia-type domain-containing protein</fullName>
    </recommendedName>
</protein>
<gene>
    <name evidence="2" type="ORF">O181_129477</name>
</gene>
<organism evidence="2 3">
    <name type="scientific">Austropuccinia psidii MF-1</name>
    <dbReference type="NCBI Taxonomy" id="1389203"/>
    <lineage>
        <taxon>Eukaryota</taxon>
        <taxon>Fungi</taxon>
        <taxon>Dikarya</taxon>
        <taxon>Basidiomycota</taxon>
        <taxon>Pucciniomycotina</taxon>
        <taxon>Pucciniomycetes</taxon>
        <taxon>Pucciniales</taxon>
        <taxon>Sphaerophragmiaceae</taxon>
        <taxon>Austropuccinia</taxon>
    </lineage>
</organism>
<feature type="domain" description="Reverse transcriptase Ty1/copia-type" evidence="1">
    <location>
        <begin position="44"/>
        <end position="93"/>
    </location>
</feature>
<feature type="non-terminal residue" evidence="2">
    <location>
        <position position="1"/>
    </location>
</feature>
<name>A0A9Q3QBH9_9BASI</name>
<dbReference type="EMBL" id="AVOT02135585">
    <property type="protein sequence ID" value="MBW0589762.1"/>
    <property type="molecule type" value="Genomic_DNA"/>
</dbReference>
<evidence type="ECO:0000313" key="3">
    <source>
        <dbReference type="Proteomes" id="UP000765509"/>
    </source>
</evidence>
<dbReference type="OrthoDB" id="2796020at2759"/>
<dbReference type="InterPro" id="IPR013103">
    <property type="entry name" value="RVT_2"/>
</dbReference>